<gene>
    <name evidence="2" type="ORF">GP486_000601</name>
</gene>
<feature type="region of interest" description="Disordered" evidence="1">
    <location>
        <begin position="443"/>
        <end position="471"/>
    </location>
</feature>
<protein>
    <recommendedName>
        <fullName evidence="4">M protein repeat protein</fullName>
    </recommendedName>
</protein>
<evidence type="ECO:0008006" key="4">
    <source>
        <dbReference type="Google" id="ProtNLM"/>
    </source>
</evidence>
<dbReference type="EMBL" id="JAGHQM010000042">
    <property type="protein sequence ID" value="KAH0566010.1"/>
    <property type="molecule type" value="Genomic_DNA"/>
</dbReference>
<evidence type="ECO:0000256" key="1">
    <source>
        <dbReference type="SAM" id="MobiDB-lite"/>
    </source>
</evidence>
<feature type="compositionally biased region" description="Basic and acidic residues" evidence="1">
    <location>
        <begin position="1"/>
        <end position="60"/>
    </location>
</feature>
<organism evidence="2 3">
    <name type="scientific">Trichoglossum hirsutum</name>
    <dbReference type="NCBI Taxonomy" id="265104"/>
    <lineage>
        <taxon>Eukaryota</taxon>
        <taxon>Fungi</taxon>
        <taxon>Dikarya</taxon>
        <taxon>Ascomycota</taxon>
        <taxon>Pezizomycotina</taxon>
        <taxon>Geoglossomycetes</taxon>
        <taxon>Geoglossales</taxon>
        <taxon>Geoglossaceae</taxon>
        <taxon>Trichoglossum</taxon>
    </lineage>
</organism>
<dbReference type="Proteomes" id="UP000750711">
    <property type="component" value="Unassembled WGS sequence"/>
</dbReference>
<evidence type="ECO:0000313" key="3">
    <source>
        <dbReference type="Proteomes" id="UP000750711"/>
    </source>
</evidence>
<feature type="compositionally biased region" description="Basic and acidic residues" evidence="1">
    <location>
        <begin position="453"/>
        <end position="465"/>
    </location>
</feature>
<dbReference type="PANTHER" id="PTHR45615">
    <property type="entry name" value="MYOSIN HEAVY CHAIN, NON-MUSCLE"/>
    <property type="match status" value="1"/>
</dbReference>
<feature type="region of interest" description="Disordered" evidence="1">
    <location>
        <begin position="1"/>
        <end position="116"/>
    </location>
</feature>
<feature type="region of interest" description="Disordered" evidence="1">
    <location>
        <begin position="347"/>
        <end position="367"/>
    </location>
</feature>
<keyword evidence="3" id="KW-1185">Reference proteome</keyword>
<evidence type="ECO:0000313" key="2">
    <source>
        <dbReference type="EMBL" id="KAH0566010.1"/>
    </source>
</evidence>
<feature type="compositionally biased region" description="Low complexity" evidence="1">
    <location>
        <begin position="84"/>
        <end position="98"/>
    </location>
</feature>
<dbReference type="AlphaFoldDB" id="A0A9P8RTE7"/>
<proteinExistence type="predicted"/>
<dbReference type="SUPFAM" id="SSF75704">
    <property type="entry name" value="Mitotic arrest deficient-like 1, Mad1"/>
    <property type="match status" value="1"/>
</dbReference>
<comment type="caution">
    <text evidence="2">The sequence shown here is derived from an EMBL/GenBank/DDBJ whole genome shotgun (WGS) entry which is preliminary data.</text>
</comment>
<reference evidence="2" key="1">
    <citation type="submission" date="2021-03" db="EMBL/GenBank/DDBJ databases">
        <title>Comparative genomics and phylogenomic investigation of the class Geoglossomycetes provide insights into ecological specialization and systematics.</title>
        <authorList>
            <person name="Melie T."/>
            <person name="Pirro S."/>
            <person name="Miller A.N."/>
            <person name="Quandt A."/>
        </authorList>
    </citation>
    <scope>NUCLEOTIDE SEQUENCE</scope>
    <source>
        <strain evidence="2">CAQ_001_2017</strain>
    </source>
</reference>
<sequence length="573" mass="64195">MEDREKAEKLAAAKKRFEQLKKQKGKKDSAKKREVEEVERAETKPDAEVSAPEEKGKDVDVAGSQGGGAIAEEQPSLSVQSKMRSSSFRRSPISASDSPEAGVRSPTLPVLSPEGDTITNIYRKQASRLEELERENRKLTKEAKVWEEKEAKWLQKEEELEELVTVKGEVDKWREDATKAAMEIEKLKGDMAVLQRQNSHLQSQTGRARHSTSASQAHISFNPASDFESALQSKESTIESMEMEISRLRAEALANSSNIERVAALEAKLERSEAAASSAQLQLQDLKKNVERASERAVKEGSQRASAETKIIELEKEVEVANGVVVELKKKVDSLEKKIVTLTTLHKESDSRSQENARQRTRLEREAQDARVRIATAENENLRLREAAERRKKVEASGVDDDGVDELEDERRQRLEARIRALEGELFEAQRKGWREERQALIQQHNGTSDSDFGARPRTPEKQFSDVDLTGGSPVGANPFVERVQSSFTNVLSEGLNALTGGIAPPPVRPSLELDGDDGFDEEAFRIAQEEEARKRIERVKEVKRGLKDWEGWRMDLVEQRAGVVGIGDIFEV</sequence>
<dbReference type="Gene3D" id="1.20.5.1160">
    <property type="entry name" value="Vasodilator-stimulated phosphoprotein"/>
    <property type="match status" value="1"/>
</dbReference>
<dbReference type="PANTHER" id="PTHR45615:SF80">
    <property type="entry name" value="GRIP DOMAIN-CONTAINING PROTEIN"/>
    <property type="match status" value="1"/>
</dbReference>
<name>A0A9P8RTE7_9PEZI</name>
<accession>A0A9P8RTE7</accession>